<dbReference type="PANTHER" id="PTHR33170">
    <property type="entry name" value="DUF4283 DOMAIN-CONTAINING PROTEIN-RELATED"/>
    <property type="match status" value="1"/>
</dbReference>
<dbReference type="GO" id="GO:0008270">
    <property type="term" value="F:zinc ion binding"/>
    <property type="evidence" value="ECO:0007669"/>
    <property type="project" value="UniProtKB-KW"/>
</dbReference>
<keyword evidence="1" id="KW-0479">Metal-binding</keyword>
<dbReference type="InterPro" id="IPR036875">
    <property type="entry name" value="Znf_CCHC_sf"/>
</dbReference>
<dbReference type="OMA" id="HLFVGLN"/>
<accession>K3Y2Q5</accession>
<dbReference type="Gene3D" id="4.10.60.10">
    <property type="entry name" value="Zinc finger, CCHC-type"/>
    <property type="match status" value="1"/>
</dbReference>
<dbReference type="SMART" id="SM00343">
    <property type="entry name" value="ZnF_C2HC"/>
    <property type="match status" value="2"/>
</dbReference>
<dbReference type="EnsemblPlants" id="KQL11385">
    <property type="protein sequence ID" value="KQL11385"/>
    <property type="gene ID" value="SETIT_008484mg"/>
</dbReference>
<dbReference type="Gramene" id="KQL11385">
    <property type="protein sequence ID" value="KQL11385"/>
    <property type="gene ID" value="SETIT_008484mg"/>
</dbReference>
<dbReference type="Proteomes" id="UP000004995">
    <property type="component" value="Unassembled WGS sequence"/>
</dbReference>
<keyword evidence="1" id="KW-0863">Zinc-finger</keyword>
<dbReference type="InterPro" id="IPR001878">
    <property type="entry name" value="Znf_CCHC"/>
</dbReference>
<dbReference type="Pfam" id="PF00098">
    <property type="entry name" value="zf-CCHC"/>
    <property type="match status" value="1"/>
</dbReference>
<reference evidence="4" key="2">
    <citation type="submission" date="2018-08" db="UniProtKB">
        <authorList>
            <consortium name="EnsemblPlants"/>
        </authorList>
    </citation>
    <scope>IDENTIFICATION</scope>
    <source>
        <strain evidence="4">Yugu1</strain>
    </source>
</reference>
<keyword evidence="5" id="KW-1185">Reference proteome</keyword>
<dbReference type="HOGENOM" id="CLU_020149_1_0_1"/>
<feature type="domain" description="CCHC-type" evidence="3">
    <location>
        <begin position="55"/>
        <end position="70"/>
    </location>
</feature>
<dbReference type="EMBL" id="AGNK02002606">
    <property type="status" value="NOT_ANNOTATED_CDS"/>
    <property type="molecule type" value="Genomic_DNA"/>
</dbReference>
<proteinExistence type="predicted"/>
<dbReference type="InParanoid" id="K3Y2Q5"/>
<organism evidence="4 5">
    <name type="scientific">Setaria italica</name>
    <name type="common">Foxtail millet</name>
    <name type="synonym">Panicum italicum</name>
    <dbReference type="NCBI Taxonomy" id="4555"/>
    <lineage>
        <taxon>Eukaryota</taxon>
        <taxon>Viridiplantae</taxon>
        <taxon>Streptophyta</taxon>
        <taxon>Embryophyta</taxon>
        <taxon>Tracheophyta</taxon>
        <taxon>Spermatophyta</taxon>
        <taxon>Magnoliopsida</taxon>
        <taxon>Liliopsida</taxon>
        <taxon>Poales</taxon>
        <taxon>Poaceae</taxon>
        <taxon>PACMAD clade</taxon>
        <taxon>Panicoideae</taxon>
        <taxon>Panicodae</taxon>
        <taxon>Paniceae</taxon>
        <taxon>Cenchrinae</taxon>
        <taxon>Setaria</taxon>
    </lineage>
</organism>
<feature type="compositionally biased region" description="Basic and acidic residues" evidence="2">
    <location>
        <begin position="9"/>
        <end position="38"/>
    </location>
</feature>
<feature type="region of interest" description="Disordered" evidence="2">
    <location>
        <begin position="1"/>
        <end position="45"/>
    </location>
</feature>
<dbReference type="PANTHER" id="PTHR33170:SF51">
    <property type="entry name" value="CCHC-TYPE DOMAIN-CONTAINING PROTEIN"/>
    <property type="match status" value="1"/>
</dbReference>
<dbReference type="eggNOG" id="KOG1075">
    <property type="taxonomic scope" value="Eukaryota"/>
</dbReference>
<evidence type="ECO:0000259" key="3">
    <source>
        <dbReference type="PROSITE" id="PS50158"/>
    </source>
</evidence>
<evidence type="ECO:0000313" key="5">
    <source>
        <dbReference type="Proteomes" id="UP000004995"/>
    </source>
</evidence>
<protein>
    <recommendedName>
        <fullName evidence="3">CCHC-type domain-containing protein</fullName>
    </recommendedName>
</protein>
<dbReference type="GO" id="GO:0003676">
    <property type="term" value="F:nucleic acid binding"/>
    <property type="evidence" value="ECO:0007669"/>
    <property type="project" value="InterPro"/>
</dbReference>
<name>K3Y2Q5_SETIT</name>
<evidence type="ECO:0000256" key="1">
    <source>
        <dbReference type="PROSITE-ProRule" id="PRU00047"/>
    </source>
</evidence>
<dbReference type="PROSITE" id="PS50158">
    <property type="entry name" value="ZF_CCHC"/>
    <property type="match status" value="1"/>
</dbReference>
<evidence type="ECO:0000256" key="2">
    <source>
        <dbReference type="SAM" id="MobiDB-lite"/>
    </source>
</evidence>
<sequence>DEQGKQNKRRMDERGERNLGGDDLHHRLARDQDRDPAKQQRGGFQRGEREGVVICFRCNQEGHHRSECSNPLLCYNSKASGHMSQSCPRVKVNRGLKLCGFGLLGQLFYSIHGTGSVTKVTTELRYLINSKWDWQVRKIANGRYEFVVPTKADLEFLTKFTEFQCKSSDLKVSVEKASISDGFFDLLTSVWVKMSGMLDWARKEKPIEEAAYLIGDPEEVDRRSLQRRGPVRVKVACKNPKEINETSNVYFNGLGFQITWTVEMETIAESQPPKPADKEEEDDENDEIKSDDYSPFMH</sequence>
<reference evidence="5" key="1">
    <citation type="journal article" date="2012" name="Nat. Biotechnol.">
        <title>Reference genome sequence of the model plant Setaria.</title>
        <authorList>
            <person name="Bennetzen J.L."/>
            <person name="Schmutz J."/>
            <person name="Wang H."/>
            <person name="Percifield R."/>
            <person name="Hawkins J."/>
            <person name="Pontaroli A.C."/>
            <person name="Estep M."/>
            <person name="Feng L."/>
            <person name="Vaughn J.N."/>
            <person name="Grimwood J."/>
            <person name="Jenkins J."/>
            <person name="Barry K."/>
            <person name="Lindquist E."/>
            <person name="Hellsten U."/>
            <person name="Deshpande S."/>
            <person name="Wang X."/>
            <person name="Wu X."/>
            <person name="Mitros T."/>
            <person name="Triplett J."/>
            <person name="Yang X."/>
            <person name="Ye C.Y."/>
            <person name="Mauro-Herrera M."/>
            <person name="Wang L."/>
            <person name="Li P."/>
            <person name="Sharma M."/>
            <person name="Sharma R."/>
            <person name="Ronald P.C."/>
            <person name="Panaud O."/>
            <person name="Kellogg E.A."/>
            <person name="Brutnell T.P."/>
            <person name="Doust A.N."/>
            <person name="Tuskan G.A."/>
            <person name="Rokhsar D."/>
            <person name="Devos K.M."/>
        </authorList>
    </citation>
    <scope>NUCLEOTIDE SEQUENCE [LARGE SCALE GENOMIC DNA]</scope>
    <source>
        <strain evidence="5">cv. Yugu1</strain>
    </source>
</reference>
<dbReference type="AlphaFoldDB" id="K3Y2Q5"/>
<keyword evidence="1" id="KW-0862">Zinc</keyword>
<dbReference type="FunCoup" id="K3Y2Q5">
    <property type="interactions" value="863"/>
</dbReference>
<dbReference type="SUPFAM" id="SSF57756">
    <property type="entry name" value="Retrovirus zinc finger-like domains"/>
    <property type="match status" value="1"/>
</dbReference>
<feature type="region of interest" description="Disordered" evidence="2">
    <location>
        <begin position="265"/>
        <end position="298"/>
    </location>
</feature>
<evidence type="ECO:0000313" key="4">
    <source>
        <dbReference type="EnsemblPlants" id="KQL11385"/>
    </source>
</evidence>